<reference evidence="2 3" key="1">
    <citation type="submission" date="2024-10" db="EMBL/GenBank/DDBJ databases">
        <title>Updated reference genomes for cyclostephanoid diatoms.</title>
        <authorList>
            <person name="Roberts W.R."/>
            <person name="Alverson A.J."/>
        </authorList>
    </citation>
    <scope>NUCLEOTIDE SEQUENCE [LARGE SCALE GENOMIC DNA]</scope>
    <source>
        <strain evidence="2 3">AJA232-27</strain>
    </source>
</reference>
<dbReference type="EMBL" id="JALLBG020000273">
    <property type="protein sequence ID" value="KAL3757096.1"/>
    <property type="molecule type" value="Genomic_DNA"/>
</dbReference>
<organism evidence="2 3">
    <name type="scientific">Discostella pseudostelligera</name>
    <dbReference type="NCBI Taxonomy" id="259834"/>
    <lineage>
        <taxon>Eukaryota</taxon>
        <taxon>Sar</taxon>
        <taxon>Stramenopiles</taxon>
        <taxon>Ochrophyta</taxon>
        <taxon>Bacillariophyta</taxon>
        <taxon>Coscinodiscophyceae</taxon>
        <taxon>Thalassiosirophycidae</taxon>
        <taxon>Stephanodiscales</taxon>
        <taxon>Stephanodiscaceae</taxon>
        <taxon>Discostella</taxon>
    </lineage>
</organism>
<name>A0ABD3LZG2_9STRA</name>
<accession>A0ABD3LZG2</accession>
<evidence type="ECO:0000256" key="1">
    <source>
        <dbReference type="SAM" id="SignalP"/>
    </source>
</evidence>
<keyword evidence="3" id="KW-1185">Reference proteome</keyword>
<dbReference type="Proteomes" id="UP001530293">
    <property type="component" value="Unassembled WGS sequence"/>
</dbReference>
<feature type="chain" id="PRO_5044813300" evidence="1">
    <location>
        <begin position="18"/>
        <end position="85"/>
    </location>
</feature>
<comment type="caution">
    <text evidence="2">The sequence shown here is derived from an EMBL/GenBank/DDBJ whole genome shotgun (WGS) entry which is preliminary data.</text>
</comment>
<keyword evidence="1" id="KW-0732">Signal</keyword>
<protein>
    <submittedName>
        <fullName evidence="2">Uncharacterized protein</fullName>
    </submittedName>
</protein>
<sequence>MMTSTKFWFLLLDSATGQPYKGTTADFVSLPPGADVADFRDAVLSKNSNKLASVDASDLLVYRNKAAFDKRNSSADFVDDVRNTE</sequence>
<evidence type="ECO:0000313" key="2">
    <source>
        <dbReference type="EMBL" id="KAL3757096.1"/>
    </source>
</evidence>
<evidence type="ECO:0000313" key="3">
    <source>
        <dbReference type="Proteomes" id="UP001530293"/>
    </source>
</evidence>
<dbReference type="AlphaFoldDB" id="A0ABD3LZG2"/>
<gene>
    <name evidence="2" type="ORF">ACHAWU_002935</name>
</gene>
<feature type="signal peptide" evidence="1">
    <location>
        <begin position="1"/>
        <end position="17"/>
    </location>
</feature>
<proteinExistence type="predicted"/>